<feature type="compositionally biased region" description="Polar residues" evidence="17">
    <location>
        <begin position="945"/>
        <end position="968"/>
    </location>
</feature>
<dbReference type="PANTHER" id="PTHR15489">
    <property type="entry name" value="CASPASE 8 ASSOCIATED PROTEIN 2"/>
    <property type="match status" value="1"/>
</dbReference>
<feature type="compositionally biased region" description="Acidic residues" evidence="17">
    <location>
        <begin position="582"/>
        <end position="595"/>
    </location>
</feature>
<keyword evidence="4" id="KW-0963">Cytoplasm</keyword>
<evidence type="ECO:0000256" key="6">
    <source>
        <dbReference type="ARBA" id="ARBA00022553"/>
    </source>
</evidence>
<feature type="compositionally biased region" description="Polar residues" evidence="17">
    <location>
        <begin position="629"/>
        <end position="650"/>
    </location>
</feature>
<evidence type="ECO:0000256" key="1">
    <source>
        <dbReference type="ARBA" id="ARBA00004173"/>
    </source>
</evidence>
<feature type="region of interest" description="Disordered" evidence="17">
    <location>
        <begin position="531"/>
        <end position="557"/>
    </location>
</feature>
<protein>
    <recommendedName>
        <fullName evidence="15">CASP8-associated protein 2</fullName>
    </recommendedName>
    <alternativeName>
        <fullName evidence="16">FLICE-associated huge protein</fullName>
    </alternativeName>
</protein>
<feature type="compositionally biased region" description="Basic and acidic residues" evidence="17">
    <location>
        <begin position="1565"/>
        <end position="1574"/>
    </location>
</feature>
<keyword evidence="7" id="KW-0053">Apoptosis</keyword>
<evidence type="ECO:0000256" key="12">
    <source>
        <dbReference type="ARBA" id="ARBA00023163"/>
    </source>
</evidence>
<evidence type="ECO:0000256" key="14">
    <source>
        <dbReference type="ARBA" id="ARBA00023306"/>
    </source>
</evidence>
<feature type="compositionally biased region" description="Basic and acidic residues" evidence="17">
    <location>
        <begin position="877"/>
        <end position="886"/>
    </location>
</feature>
<dbReference type="GO" id="GO:0003714">
    <property type="term" value="F:transcription corepressor activity"/>
    <property type="evidence" value="ECO:0007669"/>
    <property type="project" value="TreeGrafter"/>
</dbReference>
<dbReference type="EMBL" id="VEVO01000022">
    <property type="protein sequence ID" value="KAF0023083.1"/>
    <property type="molecule type" value="Genomic_DNA"/>
</dbReference>
<feature type="compositionally biased region" description="Basic and acidic residues" evidence="17">
    <location>
        <begin position="299"/>
        <end position="324"/>
    </location>
</feature>
<keyword evidence="13" id="KW-0539">Nucleus</keyword>
<feature type="compositionally biased region" description="Polar residues" evidence="17">
    <location>
        <begin position="131"/>
        <end position="141"/>
    </location>
</feature>
<evidence type="ECO:0000256" key="4">
    <source>
        <dbReference type="ARBA" id="ARBA00022490"/>
    </source>
</evidence>
<dbReference type="GO" id="GO:0036337">
    <property type="term" value="P:Fas signaling pathway"/>
    <property type="evidence" value="ECO:0007669"/>
    <property type="project" value="TreeGrafter"/>
</dbReference>
<feature type="region of interest" description="Disordered" evidence="17">
    <location>
        <begin position="1"/>
        <end position="41"/>
    </location>
</feature>
<feature type="compositionally biased region" description="Basic and acidic residues" evidence="17">
    <location>
        <begin position="545"/>
        <end position="556"/>
    </location>
</feature>
<feature type="compositionally biased region" description="Low complexity" evidence="17">
    <location>
        <begin position="998"/>
        <end position="1015"/>
    </location>
</feature>
<dbReference type="Pfam" id="PF21227">
    <property type="entry name" value="Myb_DNA-binding_7"/>
    <property type="match status" value="1"/>
</dbReference>
<accession>A0A6A4RMJ1</accession>
<dbReference type="Gene3D" id="1.10.10.60">
    <property type="entry name" value="Homeodomain-like"/>
    <property type="match status" value="1"/>
</dbReference>
<feature type="compositionally biased region" description="Polar residues" evidence="17">
    <location>
        <begin position="198"/>
        <end position="223"/>
    </location>
</feature>
<feature type="compositionally biased region" description="Polar residues" evidence="17">
    <location>
        <begin position="696"/>
        <end position="717"/>
    </location>
</feature>
<evidence type="ECO:0000256" key="9">
    <source>
        <dbReference type="ARBA" id="ARBA00023015"/>
    </source>
</evidence>
<evidence type="ECO:0000256" key="13">
    <source>
        <dbReference type="ARBA" id="ARBA00023242"/>
    </source>
</evidence>
<evidence type="ECO:0000256" key="15">
    <source>
        <dbReference type="ARBA" id="ARBA00069865"/>
    </source>
</evidence>
<feature type="compositionally biased region" description="Polar residues" evidence="17">
    <location>
        <begin position="1189"/>
        <end position="1209"/>
    </location>
</feature>
<comment type="subcellular location">
    <subcellularLocation>
        <location evidence="3">Cytoplasm</location>
    </subcellularLocation>
    <subcellularLocation>
        <location evidence="1">Mitochondrion</location>
    </subcellularLocation>
    <subcellularLocation>
        <location evidence="2">Nucleus</location>
        <location evidence="2">PML body</location>
    </subcellularLocation>
</comment>
<dbReference type="InterPro" id="IPR039674">
    <property type="entry name" value="FLASH"/>
</dbReference>
<dbReference type="Proteomes" id="UP000438429">
    <property type="component" value="Unassembled WGS sequence"/>
</dbReference>
<keyword evidence="14" id="KW-0131">Cell cycle</keyword>
<feature type="compositionally biased region" description="Basic and acidic residues" evidence="17">
    <location>
        <begin position="596"/>
        <end position="616"/>
    </location>
</feature>
<evidence type="ECO:0000256" key="11">
    <source>
        <dbReference type="ARBA" id="ARBA00023159"/>
    </source>
</evidence>
<dbReference type="FunFam" id="1.10.10.60:FF:000265">
    <property type="entry name" value="CASP8-associated protein 2 isoform X1"/>
    <property type="match status" value="1"/>
</dbReference>
<organism evidence="18 19">
    <name type="scientific">Scophthalmus maximus</name>
    <name type="common">Turbot</name>
    <name type="synonym">Psetta maxima</name>
    <dbReference type="NCBI Taxonomy" id="52904"/>
    <lineage>
        <taxon>Eukaryota</taxon>
        <taxon>Metazoa</taxon>
        <taxon>Chordata</taxon>
        <taxon>Craniata</taxon>
        <taxon>Vertebrata</taxon>
        <taxon>Euteleostomi</taxon>
        <taxon>Actinopterygii</taxon>
        <taxon>Neopterygii</taxon>
        <taxon>Teleostei</taxon>
        <taxon>Neoteleostei</taxon>
        <taxon>Acanthomorphata</taxon>
        <taxon>Carangaria</taxon>
        <taxon>Pleuronectiformes</taxon>
        <taxon>Pleuronectoidei</taxon>
        <taxon>Scophthalmidae</taxon>
        <taxon>Scophthalmus</taxon>
    </lineage>
</organism>
<feature type="compositionally biased region" description="Basic and acidic residues" evidence="17">
    <location>
        <begin position="675"/>
        <end position="684"/>
    </location>
</feature>
<proteinExistence type="predicted"/>
<keyword evidence="8" id="KW-0007">Acetylation</keyword>
<feature type="region of interest" description="Disordered" evidence="17">
    <location>
        <begin position="131"/>
        <end position="514"/>
    </location>
</feature>
<keyword evidence="12" id="KW-0804">Transcription</keyword>
<feature type="compositionally biased region" description="Polar residues" evidence="17">
    <location>
        <begin position="761"/>
        <end position="772"/>
    </location>
</feature>
<evidence type="ECO:0000256" key="16">
    <source>
        <dbReference type="ARBA" id="ARBA00078515"/>
    </source>
</evidence>
<gene>
    <name evidence="18" type="ORF">F2P81_023713</name>
</gene>
<feature type="region of interest" description="Disordered" evidence="17">
    <location>
        <begin position="1562"/>
        <end position="1600"/>
    </location>
</feature>
<feature type="compositionally biased region" description="Basic and acidic residues" evidence="17">
    <location>
        <begin position="357"/>
        <end position="497"/>
    </location>
</feature>
<reference evidence="18 19" key="1">
    <citation type="submission" date="2019-06" db="EMBL/GenBank/DDBJ databases">
        <title>Draft genomes of female and male turbot (Scophthalmus maximus).</title>
        <authorList>
            <person name="Xu H."/>
            <person name="Xu X.-W."/>
            <person name="Shao C."/>
            <person name="Chen S."/>
        </authorList>
    </citation>
    <scope>NUCLEOTIDE SEQUENCE [LARGE SCALE GENOMIC DNA]</scope>
    <source>
        <strain evidence="18">Ysfricsl-2016a</strain>
        <tissue evidence="18">Blood</tissue>
    </source>
</reference>
<feature type="compositionally biased region" description="Low complexity" evidence="17">
    <location>
        <begin position="1776"/>
        <end position="1789"/>
    </location>
</feature>
<dbReference type="GO" id="GO:0005739">
    <property type="term" value="C:mitochondrion"/>
    <property type="evidence" value="ECO:0007669"/>
    <property type="project" value="UniProtKB-SubCell"/>
</dbReference>
<evidence type="ECO:0000256" key="5">
    <source>
        <dbReference type="ARBA" id="ARBA00022491"/>
    </source>
</evidence>
<feature type="region of interest" description="Disordered" evidence="17">
    <location>
        <begin position="936"/>
        <end position="1022"/>
    </location>
</feature>
<feature type="compositionally biased region" description="Basic and acidic residues" evidence="17">
    <location>
        <begin position="1758"/>
        <end position="1775"/>
    </location>
</feature>
<evidence type="ECO:0000256" key="17">
    <source>
        <dbReference type="SAM" id="MobiDB-lite"/>
    </source>
</evidence>
<keyword evidence="11" id="KW-0010">Activator</keyword>
<dbReference type="GO" id="GO:0016605">
    <property type="term" value="C:PML body"/>
    <property type="evidence" value="ECO:0007669"/>
    <property type="project" value="UniProtKB-SubCell"/>
</dbReference>
<feature type="compositionally biased region" description="Low complexity" evidence="17">
    <location>
        <begin position="1695"/>
        <end position="1704"/>
    </location>
</feature>
<evidence type="ECO:0000313" key="18">
    <source>
        <dbReference type="EMBL" id="KAF0023083.1"/>
    </source>
</evidence>
<dbReference type="PANTHER" id="PTHR15489:SF2">
    <property type="entry name" value="CASP8-ASSOCIATED PROTEIN 2"/>
    <property type="match status" value="1"/>
</dbReference>
<feature type="region of interest" description="Disordered" evidence="17">
    <location>
        <begin position="854"/>
        <end position="898"/>
    </location>
</feature>
<feature type="compositionally biased region" description="Pro residues" evidence="17">
    <location>
        <begin position="156"/>
        <end position="188"/>
    </location>
</feature>
<evidence type="ECO:0000313" key="19">
    <source>
        <dbReference type="Proteomes" id="UP000438429"/>
    </source>
</evidence>
<keyword evidence="10" id="KW-0496">Mitochondrion</keyword>
<evidence type="ECO:0000256" key="8">
    <source>
        <dbReference type="ARBA" id="ARBA00022990"/>
    </source>
</evidence>
<feature type="compositionally biased region" description="Basic residues" evidence="17">
    <location>
        <begin position="1739"/>
        <end position="1757"/>
    </location>
</feature>
<feature type="region of interest" description="Disordered" evidence="17">
    <location>
        <begin position="1672"/>
        <end position="1791"/>
    </location>
</feature>
<sequence>MSRSDDARGTATPAQRDSLRDGDNFRPVNPPHLPPSDAVVRRRAGWPRESVILVPDVNEDSVDIYDDLDVGFHNKAEKSPSNASQLKESMDLYEELVTEEQQSKETSYTEVVQCVVAIAVLLMADFEVQIPSSSKPNQRVAQETGAGGNAGSSSSRPPPPPSPSNPPPPPPPPPSSLQPPPPRRPTSPPRENQPSRHPPQSSRTGSNSNSLATQPIGSCIETQASKASSHSHSKSSLRGNCEIPDKQTGPSVSKSSSSSSGQHSDSDKHKSKGREGKYPSPKLSESTERRSRGGSYPNKDGHFPEKNRSHKADKDTGRKNDSRSCKSRSHQNVEGHHRSDRTEKKPLEGSRSSSPYEDTKGRSRERKQDKAKLAPSDSEQRTTRSKEGYVRDHRRIKNGDGHRRSSDSKDRKISCSDQSAERHTDSPKEREGERVSKDRQRKDKRRREDEVGREHKRSNLSDMNSEKKRSKESDQGKVDVRKDRQDKTHEALKRSSEDPQIPEKNSVEENSPNRKLCFMETLNLTLSPIKKPVLPTDASQGVSTTEDKLSVNRSDDENLQFRVEDMCVIDEVDCSGLKEGFEEAEEQSSDVPEESSSEKTHQRSDSAKDVVEKDESLGQSAAGKLLEGSTVQISSAPSQPLDTAENQRTVHLTPKPPESSSLKETEGDMSNSTASDKHIAKSEPSETTDDVLDTPGSVSKQHTSNYIQKVNPGNSAEPTAMPDPNVLDSRTAPKSLPMDSFEKTASPSRELPVAEDDLGSPRSQQIPATSLPQECPHPPAPFTSNHKKAACHVEDSPKDTVSSTISLESLPQEGLSLPEAIYVLTQTNEETNDSVSTAPETSSSAGCIAVSKVSSTTEETLLPENPRGLTFTPKKSFSPEKSHKSNVEPTSSVPLFHDEDSMMRTLSNLKRIPDAISPLRSPIRITKRSVIHVHGKPGHVKSLQKDFSSTAVDVNSKSESDEAATSSPVPAHKRAKLAQPVRNKPSPKSLLKRKSEESCASSKESSESPSASTRSPKSRFKTVCPAATKSSFSTTEEIMKTFKLVRSEIRKKYMKLHKTFPKKSFYGMMENFQESFLEFVDGAHFGQICSQAEELKSRLKKLIASVFSKVLNNGIVKRIFEQQAVDLKQKLWDFVDVQVECLFKDVHETLKNLCKPARAQPEEKRPGGNEKVPGQSSSKTPGGNEKVPGQSSSKTPQFRQKETQSAPTSLNVIKPCAVVPYKTGLGSRGKDIRITHVEKDCSTNPRPTDCRNTQNVIGFRPPKNIALTPEKNNMASLVVSQSGSLLDKTDFELLTEQQASSLTFNLVRDSQMGEIFKCLLQGSDLLETSGITGDSTSWSLGTPRKDGERLISITTPTKFDSPSKLLSPTKFNTPSKLITTWSSISPRRMMSPRTKDQIPLNPALFDENCLLELPSENKAMLQTSLASQRSFSILAEDLAVSLTIPSPLKSDSHLSFLQPSSMHIMSTPDSVISAHISEDALLDGEDATEQDIHLALDTDNSSCGSSGSLSSAARATSFLFRPDVPMQALVMEKSNDHFIVKICQTATCADITLTADDSLSQTLTEEDHQQREGDAASEESQATAVLRNKSQKRITPNASPCKKRLSNFAERSGICQASTRPGICLTQDESLTLAKHPSNKKEYTTTQPSTSKFCFSKESKAPLSVSQKVISPSKSAVADNSPHHPTETFETNQMSRVSLSQVSDSSERDGTEVSESESPTVAEDIGSSPEKDHGDCDRGRKRKKRTDPLRAKRRRRVKEVERTDEMVSNSERDKSISSPASLSPNSVSAKNVVRKKGEVVIAWSRDEDRAILIELKKKGASRETFSALSEKLDKPSGQIAHRFHQLMKLFKKQEKVDT</sequence>
<feature type="compositionally biased region" description="Basic and acidic residues" evidence="17">
    <location>
        <begin position="1729"/>
        <end position="1738"/>
    </location>
</feature>
<keyword evidence="6" id="KW-0597">Phosphoprotein</keyword>
<keyword evidence="5" id="KW-0678">Repressor</keyword>
<feature type="region of interest" description="Disordered" evidence="17">
    <location>
        <begin position="1157"/>
        <end position="1209"/>
    </location>
</feature>
<evidence type="ECO:0000256" key="2">
    <source>
        <dbReference type="ARBA" id="ARBA00004322"/>
    </source>
</evidence>
<feature type="compositionally biased region" description="Basic and acidic residues" evidence="17">
    <location>
        <begin position="264"/>
        <end position="277"/>
    </location>
</feature>
<evidence type="ECO:0000256" key="3">
    <source>
        <dbReference type="ARBA" id="ARBA00004496"/>
    </source>
</evidence>
<comment type="caution">
    <text evidence="18">The sequence shown here is derived from an EMBL/GenBank/DDBJ whole genome shotgun (WGS) entry which is preliminary data.</text>
</comment>
<feature type="compositionally biased region" description="Basic and acidic residues" evidence="17">
    <location>
        <begin position="331"/>
        <end position="348"/>
    </location>
</feature>
<keyword evidence="9" id="KW-0805">Transcription regulation</keyword>
<feature type="compositionally biased region" description="Low complexity" evidence="17">
    <location>
        <begin position="251"/>
        <end position="263"/>
    </location>
</feature>
<name>A0A6A4RMJ1_SCOMX</name>
<evidence type="ECO:0000256" key="7">
    <source>
        <dbReference type="ARBA" id="ARBA00022703"/>
    </source>
</evidence>
<dbReference type="GO" id="GO:0008625">
    <property type="term" value="P:extrinsic apoptotic signaling pathway via death domain receptors"/>
    <property type="evidence" value="ECO:0007669"/>
    <property type="project" value="TreeGrafter"/>
</dbReference>
<feature type="region of interest" description="Disordered" evidence="17">
    <location>
        <begin position="578"/>
        <end position="796"/>
    </location>
</feature>
<evidence type="ECO:0000256" key="10">
    <source>
        <dbReference type="ARBA" id="ARBA00023128"/>
    </source>
</evidence>